<dbReference type="Ensembl" id="ENSBTAT00000096073.1">
    <property type="protein sequence ID" value="ENSBTAP00000084634.1"/>
    <property type="gene ID" value="ENSBTAG00000013054.7"/>
</dbReference>
<reference evidence="20" key="1">
    <citation type="submission" date="2018-03" db="EMBL/GenBank/DDBJ databases">
        <title>ARS-UCD1.2.</title>
        <authorList>
            <person name="Rosen B.D."/>
            <person name="Bickhart D.M."/>
            <person name="Koren S."/>
            <person name="Schnabel R.D."/>
            <person name="Hall R."/>
            <person name="Zimin A."/>
            <person name="Dreischer C."/>
            <person name="Schultheiss S."/>
            <person name="Schroeder S.G."/>
            <person name="Elsik C.G."/>
            <person name="Couldrey C."/>
            <person name="Liu G.E."/>
            <person name="Van Tassell C.P."/>
            <person name="Phillippy A.M."/>
            <person name="Smith T.P.L."/>
            <person name="Medrano J.F."/>
        </authorList>
    </citation>
    <scope>NUCLEOTIDE SEQUENCE [LARGE SCALE GENOMIC DNA]</scope>
    <source>
        <strain evidence="20">Hereford</strain>
    </source>
</reference>
<dbReference type="Gene3D" id="1.20.1250.20">
    <property type="entry name" value="MFS general substrate transporter like domains"/>
    <property type="match status" value="2"/>
</dbReference>
<evidence type="ECO:0000256" key="3">
    <source>
        <dbReference type="ARBA" id="ARBA00008335"/>
    </source>
</evidence>
<keyword evidence="12" id="KW-1015">Disulfide bond</keyword>
<dbReference type="GO" id="GO:0008643">
    <property type="term" value="P:carbohydrate transport"/>
    <property type="evidence" value="ECO:0007669"/>
    <property type="project" value="InterPro"/>
</dbReference>
<evidence type="ECO:0000256" key="12">
    <source>
        <dbReference type="ARBA" id="ARBA00023157"/>
    </source>
</evidence>
<keyword evidence="4" id="KW-0813">Transport</keyword>
<dbReference type="GO" id="GO:0015293">
    <property type="term" value="F:symporter activity"/>
    <property type="evidence" value="ECO:0007669"/>
    <property type="project" value="UniProtKB-KW"/>
</dbReference>
<keyword evidence="8" id="KW-0769">Symport</keyword>
<evidence type="ECO:0000256" key="15">
    <source>
        <dbReference type="ARBA" id="ARBA00035930"/>
    </source>
</evidence>
<comment type="subcellular location">
    <subcellularLocation>
        <location evidence="2">Cell membrane</location>
        <topology evidence="2">Multi-pass membrane protein</topology>
    </subcellularLocation>
    <subcellularLocation>
        <location evidence="1">Endoplasmic reticulum membrane</location>
        <topology evidence="1">Multi-pass membrane protein</topology>
    </subcellularLocation>
</comment>
<comment type="similarity">
    <text evidence="3">Belongs to the major facilitator superfamily.</text>
</comment>
<feature type="transmembrane region" description="Helical" evidence="19">
    <location>
        <begin position="347"/>
        <end position="371"/>
    </location>
</feature>
<dbReference type="InterPro" id="IPR036259">
    <property type="entry name" value="MFS_trans_sf"/>
</dbReference>
<evidence type="ECO:0000256" key="8">
    <source>
        <dbReference type="ARBA" id="ARBA00022847"/>
    </source>
</evidence>
<comment type="catalytic activity">
    <reaction evidence="15">
        <text>1-(9Z-octadecenoyl)-sn-glycero-3-phosphocholine(in) + Na(+)(in) = 1-(9Z-octadecenoyl)-sn-glycero-3-phosphocholine(out) + Na(+)(out)</text>
        <dbReference type="Rhea" id="RHEA:43856"/>
        <dbReference type="ChEBI" id="CHEBI:28610"/>
        <dbReference type="ChEBI" id="CHEBI:29101"/>
    </reaction>
</comment>
<keyword evidence="10" id="KW-0445">Lipid transport</keyword>
<dbReference type="Pfam" id="PF13347">
    <property type="entry name" value="MFS_2"/>
    <property type="match status" value="1"/>
</dbReference>
<organism evidence="20 21">
    <name type="scientific">Bos taurus</name>
    <name type="common">Bovine</name>
    <dbReference type="NCBI Taxonomy" id="9913"/>
    <lineage>
        <taxon>Eukaryota</taxon>
        <taxon>Metazoa</taxon>
        <taxon>Chordata</taxon>
        <taxon>Craniata</taxon>
        <taxon>Vertebrata</taxon>
        <taxon>Euteleostomi</taxon>
        <taxon>Mammalia</taxon>
        <taxon>Eutheria</taxon>
        <taxon>Laurasiatheria</taxon>
        <taxon>Artiodactyla</taxon>
        <taxon>Ruminantia</taxon>
        <taxon>Pecora</taxon>
        <taxon>Bovidae</taxon>
        <taxon>Bovinae</taxon>
        <taxon>Bos</taxon>
    </lineage>
</organism>
<keyword evidence="21" id="KW-1185">Reference proteome</keyword>
<comment type="catalytic activity">
    <reaction evidence="14">
        <text>1-hexadecanoyl-sn-glycero-3-phosphocholine(in) + Na(+)(in) = 1-hexadecanoyl-sn-glycero-3-phosphocholine(out) + Na(+)(out)</text>
        <dbReference type="Rhea" id="RHEA:43864"/>
        <dbReference type="ChEBI" id="CHEBI:29101"/>
        <dbReference type="ChEBI" id="CHEBI:72998"/>
    </reaction>
</comment>
<evidence type="ECO:0000256" key="18">
    <source>
        <dbReference type="ARBA" id="ARBA00036741"/>
    </source>
</evidence>
<dbReference type="PANTHER" id="PTHR11328:SF29">
    <property type="entry name" value="SODIUM-DEPENDENT LYSOPHOSPHATIDYLCHOLINE SYMPORTER 1"/>
    <property type="match status" value="1"/>
</dbReference>
<feature type="transmembrane region" description="Helical" evidence="19">
    <location>
        <begin position="113"/>
        <end position="134"/>
    </location>
</feature>
<gene>
    <name evidence="20" type="primary">MFSD2A</name>
</gene>
<feature type="transmembrane region" description="Helical" evidence="19">
    <location>
        <begin position="234"/>
        <end position="257"/>
    </location>
</feature>
<dbReference type="Proteomes" id="UP000009136">
    <property type="component" value="Chromosome 3"/>
</dbReference>
<dbReference type="GO" id="GO:0051977">
    <property type="term" value="P:lysophospholipid transport"/>
    <property type="evidence" value="ECO:0007669"/>
    <property type="project" value="UniProtKB-ARBA"/>
</dbReference>
<evidence type="ECO:0000256" key="19">
    <source>
        <dbReference type="SAM" id="Phobius"/>
    </source>
</evidence>
<evidence type="ECO:0000256" key="5">
    <source>
        <dbReference type="ARBA" id="ARBA00022475"/>
    </source>
</evidence>
<dbReference type="InterPro" id="IPR039672">
    <property type="entry name" value="MFS_2"/>
</dbReference>
<dbReference type="GeneTree" id="ENSGT00390000005318"/>
<dbReference type="FunFam" id="1.20.1250.20:FF:000185">
    <property type="entry name" value="sodium-dependent lysophosphatidylcholine symporter 1 isoform X1"/>
    <property type="match status" value="1"/>
</dbReference>
<dbReference type="FunFam" id="1.20.1250.20:FF:000183">
    <property type="entry name" value="sodium-dependent lysophosphatidylcholine symporter 1 isoform X2"/>
    <property type="match status" value="1"/>
</dbReference>
<reference evidence="20" key="2">
    <citation type="submission" date="2025-08" db="UniProtKB">
        <authorList>
            <consortium name="Ensembl"/>
        </authorList>
    </citation>
    <scope>IDENTIFICATION</scope>
    <source>
        <strain evidence="20">Hereford</strain>
    </source>
</reference>
<accession>A0AAA9SP22</accession>
<feature type="transmembrane region" description="Helical" evidence="19">
    <location>
        <begin position="287"/>
        <end position="312"/>
    </location>
</feature>
<feature type="transmembrane region" description="Helical" evidence="19">
    <location>
        <begin position="433"/>
        <end position="457"/>
    </location>
</feature>
<comment type="catalytic activity">
    <reaction evidence="16">
        <text>1-(4Z,7Z,10Z,13Z,16Z,19Z-docosahexaenoyl)-sn-glycero-3-phosphocholine(in) + Na(+)(in) = 1-(4Z,7Z,10Z,13Z,16Z,19Z-docosahexaenoyl)-sn-glycero-3-phosphocholine(out) + Na(+)(out)</text>
        <dbReference type="Rhea" id="RHEA:43860"/>
        <dbReference type="ChEBI" id="CHEBI:29101"/>
        <dbReference type="ChEBI" id="CHEBI:73873"/>
    </reaction>
</comment>
<dbReference type="AlphaFoldDB" id="A0AAA9SP22"/>
<keyword evidence="9 19" id="KW-1133">Transmembrane helix</keyword>
<comment type="catalytic activity">
    <reaction evidence="17">
        <text>a 1-acyl-sn-glycero-3-phosphocholine(in) + Na(+)(in) = a 1-acyl-sn-glycero-3-phosphocholine(out) + Na(+)(out)</text>
        <dbReference type="Rhea" id="RHEA:44376"/>
        <dbReference type="ChEBI" id="CHEBI:29101"/>
        <dbReference type="ChEBI" id="CHEBI:58168"/>
    </reaction>
</comment>
<protein>
    <submittedName>
        <fullName evidence="20">MFSD2 lysolipid transporter A, lysophospholipid</fullName>
    </submittedName>
</protein>
<feature type="transmembrane region" description="Helical" evidence="19">
    <location>
        <begin position="146"/>
        <end position="170"/>
    </location>
</feature>
<evidence type="ECO:0000256" key="9">
    <source>
        <dbReference type="ARBA" id="ARBA00022989"/>
    </source>
</evidence>
<feature type="transmembrane region" description="Helical" evidence="19">
    <location>
        <begin position="324"/>
        <end position="341"/>
    </location>
</feature>
<dbReference type="GO" id="GO:0005886">
    <property type="term" value="C:plasma membrane"/>
    <property type="evidence" value="ECO:0007669"/>
    <property type="project" value="UniProtKB-SubCell"/>
</dbReference>
<evidence type="ECO:0000256" key="17">
    <source>
        <dbReference type="ARBA" id="ARBA00036686"/>
    </source>
</evidence>
<dbReference type="GO" id="GO:0005789">
    <property type="term" value="C:endoplasmic reticulum membrane"/>
    <property type="evidence" value="ECO:0007669"/>
    <property type="project" value="UniProtKB-SubCell"/>
</dbReference>
<evidence type="ECO:0000256" key="6">
    <source>
        <dbReference type="ARBA" id="ARBA00022692"/>
    </source>
</evidence>
<keyword evidence="11 19" id="KW-0472">Membrane</keyword>
<name>A0AAA9SP22_BOVIN</name>
<keyword evidence="6 19" id="KW-0812">Transmembrane</keyword>
<reference evidence="20" key="3">
    <citation type="submission" date="2025-09" db="UniProtKB">
        <authorList>
            <consortium name="Ensembl"/>
        </authorList>
    </citation>
    <scope>IDENTIFICATION</scope>
    <source>
        <strain evidence="20">Hereford</strain>
    </source>
</reference>
<dbReference type="SUPFAM" id="SSF103473">
    <property type="entry name" value="MFS general substrate transporter"/>
    <property type="match status" value="1"/>
</dbReference>
<keyword evidence="7" id="KW-0256">Endoplasmic reticulum</keyword>
<evidence type="ECO:0000256" key="4">
    <source>
        <dbReference type="ARBA" id="ARBA00022448"/>
    </source>
</evidence>
<comment type="catalytic activity">
    <reaction evidence="18">
        <text>a 1-acyl-sn-glycero-3-phosphoethanolamine(in) + Na(+)(in) = a 1-acyl-sn-glycero-3-phosphoethanolamine(out) + Na(+)(out)</text>
        <dbReference type="Rhea" id="RHEA:43868"/>
        <dbReference type="ChEBI" id="CHEBI:29101"/>
        <dbReference type="ChEBI" id="CHEBI:64381"/>
    </reaction>
</comment>
<evidence type="ECO:0000256" key="13">
    <source>
        <dbReference type="ARBA" id="ARBA00023180"/>
    </source>
</evidence>
<evidence type="ECO:0000256" key="16">
    <source>
        <dbReference type="ARBA" id="ARBA00036185"/>
    </source>
</evidence>
<evidence type="ECO:0000256" key="14">
    <source>
        <dbReference type="ARBA" id="ARBA00035893"/>
    </source>
</evidence>
<keyword evidence="5" id="KW-1003">Cell membrane</keyword>
<evidence type="ECO:0000256" key="7">
    <source>
        <dbReference type="ARBA" id="ARBA00022824"/>
    </source>
</evidence>
<proteinExistence type="inferred from homology"/>
<evidence type="ECO:0000256" key="11">
    <source>
        <dbReference type="ARBA" id="ARBA00023136"/>
    </source>
</evidence>
<evidence type="ECO:0000256" key="2">
    <source>
        <dbReference type="ARBA" id="ARBA00004651"/>
    </source>
</evidence>
<evidence type="ECO:0000256" key="1">
    <source>
        <dbReference type="ARBA" id="ARBA00004477"/>
    </source>
</evidence>
<keyword evidence="13" id="KW-0325">Glycoprotein</keyword>
<evidence type="ECO:0000256" key="10">
    <source>
        <dbReference type="ARBA" id="ARBA00023055"/>
    </source>
</evidence>
<evidence type="ECO:0000313" key="20">
    <source>
        <dbReference type="Ensembl" id="ENSBTAP00000084634.1"/>
    </source>
</evidence>
<sequence>MAKGEGAESGSAAGLLPTGILQAGERPVQVKEPKKKKQLSICNKLCYAVGGAPYQVTGCALGFFLQIYLLDVAQVDPFSASIILFVGRAWDAITDPLVGFCISKSPWTRLGRLMPWITFSTPLAIIAYFLIWFVPDFHQGQTLWYLLFYCLFETLVTCFHVPYSALTMFISTEQSERDSATAYRMTVEVLGTVLGTAIQGQIVGQADSPCIPDANASTVNRTQSSTSIKETQNAYLLAAGVIASIYVICAVILILGVREQRESYETQQTKQMPFFRGLRLVMSHGPYIKLIAGFLFTSLAFMFSATVTIPIWQWFLTRFGKKTAVYIGISSAVPFLILVALMESNLIVTYVVAVAAGISVAAAFLLPWSMLPDVIDDFHLKQPHIHGTEPIFFSFYVFFTKFASGVSLGISTLSLDFTGYQTRGCSQPARVKFTLKMLVTMAPIVLILIGLLLFKLYPIDEEKRRQNKKALQALREEASSSGCSDTDSTELASIL</sequence>
<dbReference type="PANTHER" id="PTHR11328">
    <property type="entry name" value="MAJOR FACILITATOR SUPERFAMILY DOMAIN-CONTAINING PROTEIN"/>
    <property type="match status" value="1"/>
</dbReference>
<evidence type="ECO:0000313" key="21">
    <source>
        <dbReference type="Proteomes" id="UP000009136"/>
    </source>
</evidence>